<evidence type="ECO:0000256" key="1">
    <source>
        <dbReference type="ARBA" id="ARBA00004651"/>
    </source>
</evidence>
<evidence type="ECO:0000256" key="2">
    <source>
        <dbReference type="ARBA" id="ARBA00009784"/>
    </source>
</evidence>
<dbReference type="PANTHER" id="PTHR33508">
    <property type="entry name" value="UPF0056 MEMBRANE PROTEIN YHCE"/>
    <property type="match status" value="1"/>
</dbReference>
<keyword evidence="3" id="KW-1003">Cell membrane</keyword>
<evidence type="ECO:0000256" key="4">
    <source>
        <dbReference type="ARBA" id="ARBA00022692"/>
    </source>
</evidence>
<comment type="subcellular location">
    <subcellularLocation>
        <location evidence="1 7">Cell membrane</location>
        <topology evidence="1 7">Multi-pass membrane protein</topology>
    </subcellularLocation>
</comment>
<reference evidence="8 9" key="1">
    <citation type="submission" date="2019-05" db="EMBL/GenBank/DDBJ databases">
        <authorList>
            <consortium name="Pathogen Informatics"/>
        </authorList>
    </citation>
    <scope>NUCLEOTIDE SEQUENCE [LARGE SCALE GENOMIC DNA]</scope>
    <source>
        <strain evidence="8 9">NCTC5386</strain>
    </source>
</reference>
<accession>A0A4U9YL20</accession>
<dbReference type="GO" id="GO:0005886">
    <property type="term" value="C:plasma membrane"/>
    <property type="evidence" value="ECO:0007669"/>
    <property type="project" value="UniProtKB-SubCell"/>
</dbReference>
<organism evidence="8 9">
    <name type="scientific">Streptococcus pseudoporcinus</name>
    <dbReference type="NCBI Taxonomy" id="361101"/>
    <lineage>
        <taxon>Bacteria</taxon>
        <taxon>Bacillati</taxon>
        <taxon>Bacillota</taxon>
        <taxon>Bacilli</taxon>
        <taxon>Lactobacillales</taxon>
        <taxon>Streptococcaceae</taxon>
        <taxon>Streptococcus</taxon>
    </lineage>
</organism>
<evidence type="ECO:0000256" key="6">
    <source>
        <dbReference type="ARBA" id="ARBA00023136"/>
    </source>
</evidence>
<dbReference type="RefSeq" id="WP_077323538.1">
    <property type="nucleotide sequence ID" value="NZ_CABEHT010000001.1"/>
</dbReference>
<dbReference type="PANTHER" id="PTHR33508:SF1">
    <property type="entry name" value="UPF0056 MEMBRANE PROTEIN YHCE"/>
    <property type="match status" value="1"/>
</dbReference>
<evidence type="ECO:0000313" key="9">
    <source>
        <dbReference type="Proteomes" id="UP000394068"/>
    </source>
</evidence>
<protein>
    <recommendedName>
        <fullName evidence="7">UPF0056 membrane protein</fullName>
    </recommendedName>
</protein>
<dbReference type="NCBIfam" id="TIGR00427">
    <property type="entry name" value="NAAT family transporter"/>
    <property type="match status" value="1"/>
</dbReference>
<evidence type="ECO:0000256" key="3">
    <source>
        <dbReference type="ARBA" id="ARBA00022475"/>
    </source>
</evidence>
<comment type="caution">
    <text evidence="7">Lacks conserved residue(s) required for the propagation of feature annotation.</text>
</comment>
<name>A0A4U9YL20_9STRE</name>
<feature type="transmembrane region" description="Helical" evidence="7">
    <location>
        <begin position="45"/>
        <end position="63"/>
    </location>
</feature>
<feature type="transmembrane region" description="Helical" evidence="7">
    <location>
        <begin position="142"/>
        <end position="160"/>
    </location>
</feature>
<dbReference type="Pfam" id="PF01914">
    <property type="entry name" value="MarC"/>
    <property type="match status" value="1"/>
</dbReference>
<keyword evidence="4 7" id="KW-0812">Transmembrane</keyword>
<feature type="transmembrane region" description="Helical" evidence="7">
    <location>
        <begin position="116"/>
        <end position="133"/>
    </location>
</feature>
<evidence type="ECO:0000256" key="5">
    <source>
        <dbReference type="ARBA" id="ARBA00022989"/>
    </source>
</evidence>
<dbReference type="InterPro" id="IPR002771">
    <property type="entry name" value="Multi_antbiot-R_MarC"/>
</dbReference>
<gene>
    <name evidence="8" type="primary">marC</name>
    <name evidence="8" type="ORF">NCTC5386_02142</name>
</gene>
<dbReference type="Proteomes" id="UP000394068">
    <property type="component" value="Unassembled WGS sequence"/>
</dbReference>
<evidence type="ECO:0000256" key="7">
    <source>
        <dbReference type="RuleBase" id="RU362048"/>
    </source>
</evidence>
<feature type="transmembrane region" description="Helical" evidence="7">
    <location>
        <begin position="180"/>
        <end position="201"/>
    </location>
</feature>
<evidence type="ECO:0000313" key="8">
    <source>
        <dbReference type="EMBL" id="VTS26884.1"/>
    </source>
</evidence>
<keyword evidence="6 7" id="KW-0472">Membrane</keyword>
<dbReference type="EMBL" id="CABEHT010000001">
    <property type="protein sequence ID" value="VTS26884.1"/>
    <property type="molecule type" value="Genomic_DNA"/>
</dbReference>
<dbReference type="AlphaFoldDB" id="A0A4U9YL20"/>
<comment type="similarity">
    <text evidence="2 7">Belongs to the UPF0056 (MarC) family.</text>
</comment>
<proteinExistence type="inferred from homology"/>
<feature type="transmembrane region" description="Helical" evidence="7">
    <location>
        <begin position="75"/>
        <end position="96"/>
    </location>
</feature>
<keyword evidence="5 7" id="KW-1133">Transmembrane helix</keyword>
<sequence>MISKFTLTFMAFFAIMNPISNLPAYMALVADDDQKISKAVAKNSLIIAFIIILVVTFSGHYIFQIFGITIHSLRIAGGILVALTGYHMINGVHAPLTNHLGANEKTNPMDIAISPLAMPLFAGPGTIATAITLSQGSFENQLITLTSFFILCLITYSLLISAKTISQVLGKNVMSVITRLMGLILTTIGIQMLVIGIRGSFHI</sequence>